<gene>
    <name evidence="1" type="ORF">NCTC9695_03852</name>
</gene>
<accession>A0A447TEY4</accession>
<sequence>MSAVSIPLFAALLLDALPALAAPAMAGRTGRRS</sequence>
<dbReference type="AlphaFoldDB" id="A0A447TEY4"/>
<dbReference type="EMBL" id="LR134182">
    <property type="protein sequence ID" value="VEB43394.1"/>
    <property type="molecule type" value="Genomic_DNA"/>
</dbReference>
<protein>
    <submittedName>
        <fullName evidence="1">Uncharacterized protein</fullName>
    </submittedName>
</protein>
<name>A0A447TEY4_CHRVL</name>
<proteinExistence type="predicted"/>
<dbReference type="Proteomes" id="UP000275777">
    <property type="component" value="Chromosome"/>
</dbReference>
<organism evidence="1 2">
    <name type="scientific">Chromobacterium violaceum</name>
    <dbReference type="NCBI Taxonomy" id="536"/>
    <lineage>
        <taxon>Bacteria</taxon>
        <taxon>Pseudomonadati</taxon>
        <taxon>Pseudomonadota</taxon>
        <taxon>Betaproteobacteria</taxon>
        <taxon>Neisseriales</taxon>
        <taxon>Chromobacteriaceae</taxon>
        <taxon>Chromobacterium</taxon>
    </lineage>
</organism>
<evidence type="ECO:0000313" key="1">
    <source>
        <dbReference type="EMBL" id="VEB43394.1"/>
    </source>
</evidence>
<reference evidence="1 2" key="1">
    <citation type="submission" date="2018-12" db="EMBL/GenBank/DDBJ databases">
        <authorList>
            <consortium name="Pathogen Informatics"/>
        </authorList>
    </citation>
    <scope>NUCLEOTIDE SEQUENCE [LARGE SCALE GENOMIC DNA]</scope>
    <source>
        <strain evidence="1 2">NCTC9695</strain>
    </source>
</reference>
<evidence type="ECO:0000313" key="2">
    <source>
        <dbReference type="Proteomes" id="UP000275777"/>
    </source>
</evidence>